<comment type="caution">
    <text evidence="1">The sequence shown here is derived from an EMBL/GenBank/DDBJ whole genome shotgun (WGS) entry which is preliminary data.</text>
</comment>
<dbReference type="RefSeq" id="WP_346115061.1">
    <property type="nucleotide sequence ID" value="NZ_BAAAMU010000197.1"/>
</dbReference>
<dbReference type="Proteomes" id="UP001500064">
    <property type="component" value="Unassembled WGS sequence"/>
</dbReference>
<accession>A0ABN2HVU2</accession>
<dbReference type="EMBL" id="BAAAMU010000197">
    <property type="protein sequence ID" value="GAA1694101.1"/>
    <property type="molecule type" value="Genomic_DNA"/>
</dbReference>
<reference evidence="1 2" key="1">
    <citation type="journal article" date="2019" name="Int. J. Syst. Evol. Microbiol.">
        <title>The Global Catalogue of Microorganisms (GCM) 10K type strain sequencing project: providing services to taxonomists for standard genome sequencing and annotation.</title>
        <authorList>
            <consortium name="The Broad Institute Genomics Platform"/>
            <consortium name="The Broad Institute Genome Sequencing Center for Infectious Disease"/>
            <person name="Wu L."/>
            <person name="Ma J."/>
        </authorList>
    </citation>
    <scope>NUCLEOTIDE SEQUENCE [LARGE SCALE GENOMIC DNA]</scope>
    <source>
        <strain evidence="1 2">JCM 13929</strain>
    </source>
</reference>
<keyword evidence="2" id="KW-1185">Reference proteome</keyword>
<evidence type="ECO:0000313" key="2">
    <source>
        <dbReference type="Proteomes" id="UP001500064"/>
    </source>
</evidence>
<gene>
    <name evidence="1" type="ORF">GCM10009733_107410</name>
</gene>
<sequence>MANTSGFCLSRNPHRLVESPQEMPPAGGARMHHLLTHPVWTSELHCGIVFSVARAAVYYFDFSGYPAAASAWETDGRDPLTVDQSERDAVLGKRMQVMNAFCLFLHHAHLAVEGQYEAPQRPTAADVIHVDAQGSGGWGWNAMSRVVALSADGDQLMVHPIPIPLSVIKEAVRLLDETLQAEPQAVELASLIGRALTSSSEGDFPAAVVMGWSACEFFIQRKWRLYYTQSLQNRTNAPPARRDKELLDGRDFTASVVTQILRIANLLSEAEVTSLNQVRKQRNNWAHSITTPTRQASVDVVQLAVQMFGDAYGVNFTVNPNPGPDYAF</sequence>
<name>A0ABN2HVU2_9ACTN</name>
<organism evidence="1 2">
    <name type="scientific">Nonomuraea maheshkhaliensis</name>
    <dbReference type="NCBI Taxonomy" id="419590"/>
    <lineage>
        <taxon>Bacteria</taxon>
        <taxon>Bacillati</taxon>
        <taxon>Actinomycetota</taxon>
        <taxon>Actinomycetes</taxon>
        <taxon>Streptosporangiales</taxon>
        <taxon>Streptosporangiaceae</taxon>
        <taxon>Nonomuraea</taxon>
    </lineage>
</organism>
<protein>
    <submittedName>
        <fullName evidence="1">Uncharacterized protein</fullName>
    </submittedName>
</protein>
<proteinExistence type="predicted"/>
<evidence type="ECO:0000313" key="1">
    <source>
        <dbReference type="EMBL" id="GAA1694101.1"/>
    </source>
</evidence>